<comment type="subunit">
    <text evidence="2">Homotetramer.</text>
</comment>
<dbReference type="Proteomes" id="UP000006919">
    <property type="component" value="Plasmid pRUMAL01"/>
</dbReference>
<dbReference type="KEGG" id="ral:Rumal_3663"/>
<dbReference type="GO" id="GO:0006260">
    <property type="term" value="P:DNA replication"/>
    <property type="evidence" value="ECO:0007669"/>
    <property type="project" value="InterPro"/>
</dbReference>
<dbReference type="NCBIfam" id="TIGR00621">
    <property type="entry name" value="ssb"/>
    <property type="match status" value="1"/>
</dbReference>
<organism evidence="5 6">
    <name type="scientific">Ruminococcus albus (strain ATCC 27210 / DSM 20455 / JCM 14654 / NCDO 2250 / 7)</name>
    <dbReference type="NCBI Taxonomy" id="697329"/>
    <lineage>
        <taxon>Bacteria</taxon>
        <taxon>Bacillati</taxon>
        <taxon>Bacillota</taxon>
        <taxon>Clostridia</taxon>
        <taxon>Eubacteriales</taxon>
        <taxon>Oscillospiraceae</taxon>
        <taxon>Ruminococcus</taxon>
    </lineage>
</organism>
<dbReference type="Pfam" id="PF00436">
    <property type="entry name" value="SSB"/>
    <property type="match status" value="1"/>
</dbReference>
<evidence type="ECO:0000256" key="2">
    <source>
        <dbReference type="HAMAP-Rule" id="MF_00984"/>
    </source>
</evidence>
<evidence type="ECO:0000313" key="6">
    <source>
        <dbReference type="Proteomes" id="UP000006919"/>
    </source>
</evidence>
<dbReference type="InterPro" id="IPR000424">
    <property type="entry name" value="Primosome_PriB/ssb"/>
</dbReference>
<dbReference type="HOGENOM" id="CLU_078758_6_2_9"/>
<feature type="region of interest" description="Disordered" evidence="4">
    <location>
        <begin position="129"/>
        <end position="170"/>
    </location>
</feature>
<dbReference type="InterPro" id="IPR011344">
    <property type="entry name" value="ssDNA-bd"/>
</dbReference>
<keyword evidence="1 2" id="KW-0238">DNA-binding</keyword>
<evidence type="ECO:0000256" key="3">
    <source>
        <dbReference type="RuleBase" id="RU000524"/>
    </source>
</evidence>
<evidence type="ECO:0000256" key="1">
    <source>
        <dbReference type="ARBA" id="ARBA00023125"/>
    </source>
</evidence>
<geneLocation type="plasmid" evidence="5 6">
    <name>pRUMAL01</name>
</geneLocation>
<name>E6UKA6_RUMA7</name>
<dbReference type="PANTHER" id="PTHR10302">
    <property type="entry name" value="SINGLE-STRANDED DNA-BINDING PROTEIN"/>
    <property type="match status" value="1"/>
</dbReference>
<feature type="compositionally biased region" description="Low complexity" evidence="4">
    <location>
        <begin position="153"/>
        <end position="162"/>
    </location>
</feature>
<dbReference type="PANTHER" id="PTHR10302:SF27">
    <property type="entry name" value="SINGLE-STRANDED DNA-BINDING PROTEIN"/>
    <property type="match status" value="1"/>
</dbReference>
<dbReference type="eggNOG" id="COG0629">
    <property type="taxonomic scope" value="Bacteria"/>
</dbReference>
<accession>E6UKA6</accession>
<dbReference type="InterPro" id="IPR012340">
    <property type="entry name" value="NA-bd_OB-fold"/>
</dbReference>
<comment type="caution">
    <text evidence="2">Lacks conserved residue(s) required for the propagation of feature annotation.</text>
</comment>
<dbReference type="CDD" id="cd04496">
    <property type="entry name" value="SSB_OBF"/>
    <property type="match status" value="1"/>
</dbReference>
<dbReference type="AlphaFoldDB" id="E6UKA6"/>
<protein>
    <recommendedName>
        <fullName evidence="2 3">Single-stranded DNA-binding protein</fullName>
        <shortName evidence="2">SSB</shortName>
    </recommendedName>
</protein>
<evidence type="ECO:0000313" key="5">
    <source>
        <dbReference type="EMBL" id="ADU24102.1"/>
    </source>
</evidence>
<keyword evidence="5" id="KW-0614">Plasmid</keyword>
<sequence length="170" mass="19030">MLDPHSLVELTITLQTLKLKEEVIMLNNCVIMGRITKDLEMRQVGDGNAAVNFTVAVDRDYKTKSGETMTDFIPCQAYGKTAEFIGKYFGKGRMINVIGSFRSNPYKDKDGNNRIIYCLQAEKVNFTGEPKKDASTQPQNNYVSDAPIEAPDDFPSFDSFNGDFDDGDVF</sequence>
<gene>
    <name evidence="5" type="ordered locus">Rumal_3663</name>
</gene>
<dbReference type="EMBL" id="CP002404">
    <property type="protein sequence ID" value="ADU24102.1"/>
    <property type="molecule type" value="Genomic_DNA"/>
</dbReference>
<dbReference type="PROSITE" id="PS50935">
    <property type="entry name" value="SSB"/>
    <property type="match status" value="1"/>
</dbReference>
<dbReference type="HAMAP" id="MF_00984">
    <property type="entry name" value="SSB"/>
    <property type="match status" value="1"/>
</dbReference>
<dbReference type="GO" id="GO:0009295">
    <property type="term" value="C:nucleoid"/>
    <property type="evidence" value="ECO:0007669"/>
    <property type="project" value="TreeGrafter"/>
</dbReference>
<dbReference type="GO" id="GO:0003697">
    <property type="term" value="F:single-stranded DNA binding"/>
    <property type="evidence" value="ECO:0007669"/>
    <property type="project" value="UniProtKB-UniRule"/>
</dbReference>
<reference evidence="6" key="1">
    <citation type="journal article" date="2011" name="J. Bacteriol.">
        <title>Complete genome of the cellulolytic ruminal bacterium Ruminococcus albus 7.</title>
        <authorList>
            <person name="Suen G."/>
            <person name="Stevenson D.M."/>
            <person name="Bruce D.C."/>
            <person name="Chertkov O."/>
            <person name="Copeland A."/>
            <person name="Cheng J.F."/>
            <person name="Detter C."/>
            <person name="Detter J.C."/>
            <person name="Goodwin L.A."/>
            <person name="Han C.S."/>
            <person name="Hauser L.J."/>
            <person name="Ivanova N.N."/>
            <person name="Kyrpides N.C."/>
            <person name="Land M.L."/>
            <person name="Lapidus A."/>
            <person name="Lucas S."/>
            <person name="Ovchinnikova G."/>
            <person name="Pitluck S."/>
            <person name="Tapia R."/>
            <person name="Woyke T."/>
            <person name="Boyum J."/>
            <person name="Mead D."/>
            <person name="Weimer P.J."/>
        </authorList>
    </citation>
    <scope>NUCLEOTIDE SEQUENCE [LARGE SCALE GENOMIC DNA]</scope>
    <source>
        <strain evidence="6">ATCC 27210 / DSM 20455 / JCM 14654 / NCDO 2250 / 7</strain>
        <plasmid evidence="6">pRUMAL01</plasmid>
    </source>
</reference>
<dbReference type="SUPFAM" id="SSF50249">
    <property type="entry name" value="Nucleic acid-binding proteins"/>
    <property type="match status" value="1"/>
</dbReference>
<dbReference type="Gene3D" id="2.40.50.140">
    <property type="entry name" value="Nucleic acid-binding proteins"/>
    <property type="match status" value="1"/>
</dbReference>
<evidence type="ECO:0000256" key="4">
    <source>
        <dbReference type="SAM" id="MobiDB-lite"/>
    </source>
</evidence>
<proteinExistence type="inferred from homology"/>